<protein>
    <submittedName>
        <fullName evidence="1">Uncharacterized protein</fullName>
    </submittedName>
</protein>
<organism evidence="1 2">
    <name type="scientific">Trichinella zimbabwensis</name>
    <dbReference type="NCBI Taxonomy" id="268475"/>
    <lineage>
        <taxon>Eukaryota</taxon>
        <taxon>Metazoa</taxon>
        <taxon>Ecdysozoa</taxon>
        <taxon>Nematoda</taxon>
        <taxon>Enoplea</taxon>
        <taxon>Dorylaimia</taxon>
        <taxon>Trichinellida</taxon>
        <taxon>Trichinellidae</taxon>
        <taxon>Trichinella</taxon>
    </lineage>
</organism>
<comment type="caution">
    <text evidence="1">The sequence shown here is derived from an EMBL/GenBank/DDBJ whole genome shotgun (WGS) entry which is preliminary data.</text>
</comment>
<sequence>MTNFYIVNMHVIKMDALEQVSTWPFYKLQVKSDN</sequence>
<gene>
    <name evidence="1" type="ORF">T11_14913</name>
</gene>
<proteinExistence type="predicted"/>
<evidence type="ECO:0000313" key="2">
    <source>
        <dbReference type="Proteomes" id="UP000055024"/>
    </source>
</evidence>
<dbReference type="AlphaFoldDB" id="A0A0V1GJH5"/>
<reference evidence="1 2" key="1">
    <citation type="submission" date="2015-01" db="EMBL/GenBank/DDBJ databases">
        <title>Evolution of Trichinella species and genotypes.</title>
        <authorList>
            <person name="Korhonen P.K."/>
            <person name="Edoardo P."/>
            <person name="Giuseppe L.R."/>
            <person name="Gasser R.B."/>
        </authorList>
    </citation>
    <scope>NUCLEOTIDE SEQUENCE [LARGE SCALE GENOMIC DNA]</scope>
    <source>
        <strain evidence="1">ISS1029</strain>
    </source>
</reference>
<dbReference type="Proteomes" id="UP000055024">
    <property type="component" value="Unassembled WGS sequence"/>
</dbReference>
<evidence type="ECO:0000313" key="1">
    <source>
        <dbReference type="EMBL" id="KRY97971.1"/>
    </source>
</evidence>
<keyword evidence="2" id="KW-1185">Reference proteome</keyword>
<accession>A0A0V1GJH5</accession>
<dbReference type="EMBL" id="JYDP01001670">
    <property type="protein sequence ID" value="KRY97971.1"/>
    <property type="molecule type" value="Genomic_DNA"/>
</dbReference>
<name>A0A0V1GJH5_9BILA</name>